<keyword evidence="3" id="KW-0813">Transport</keyword>
<gene>
    <name evidence="6" type="ORF">J0M35_01475</name>
</gene>
<comment type="subcellular location">
    <subcellularLocation>
        <location evidence="1">Cell membrane</location>
        <topology evidence="1">Lipid-anchor</topology>
    </subcellularLocation>
</comment>
<evidence type="ECO:0000313" key="6">
    <source>
        <dbReference type="EMBL" id="MBN8659004.1"/>
    </source>
</evidence>
<evidence type="ECO:0000256" key="4">
    <source>
        <dbReference type="ARBA" id="ARBA00022729"/>
    </source>
</evidence>
<protein>
    <submittedName>
        <fullName evidence="6">ABC transporter substrate-binding protein</fullName>
    </submittedName>
</protein>
<dbReference type="Proteomes" id="UP000664277">
    <property type="component" value="Unassembled WGS sequence"/>
</dbReference>
<dbReference type="GO" id="GO:0015833">
    <property type="term" value="P:peptide transport"/>
    <property type="evidence" value="ECO:0007669"/>
    <property type="project" value="TreeGrafter"/>
</dbReference>
<dbReference type="Gene3D" id="3.90.76.10">
    <property type="entry name" value="Dipeptide-binding Protein, Domain 1"/>
    <property type="match status" value="1"/>
</dbReference>
<dbReference type="EMBL" id="JAFLCK010000001">
    <property type="protein sequence ID" value="MBN8659004.1"/>
    <property type="molecule type" value="Genomic_DNA"/>
</dbReference>
<dbReference type="SUPFAM" id="SSF53850">
    <property type="entry name" value="Periplasmic binding protein-like II"/>
    <property type="match status" value="1"/>
</dbReference>
<dbReference type="InterPro" id="IPR023765">
    <property type="entry name" value="SBP_5_CS"/>
</dbReference>
<sequence length="640" mass="71182">MTVNKSLKANLRETQLITLASALLLTCTLTSCKTEETTGSGAAKPDKTATAGNAGPIVKCANTALPATKEILDGEREVLASPYPAGQFGGMLRRSIVMADPKTFNYWAAADSTSRELASLLFSPLFDSDPNTGDLVPALAKSWNMAEDKMTYTVVLRKGVKWSDGKPFTADDVVYTWNKIIKEGYGNSSLRDVSSIEGKSPEVSKIDDYTVQFKTAIPFVPFFRVMGFPVAPKHIVEPVISGKDGRKAFDSLFGVNSKEKFVTNGPYVLESYVPGQRVVFKRAENYYMLDENKKSLPYIETQVFSIVQDVQSNLLKFKGGEIDITPVRCRDAGDLVKEAEKLNFKLYDFGANYGSTFITFNLNQRKDPKSGKLYVDPIKSAWFNDVNFRQAINHAIDRKNVVNNYFKGLGAPAFTAATAGAPFTNDELKPFERNVEEAKAMLAKSGFTWKDGKCFDKDGHAVEFDLLSSAGGTFYGFVGVSFKKDMEALGIKVNYQELDGNLLQNKVLNSLDWQSVLFSLTGDPLEPNDSVNVYKSSGRLHLFDQRQQDKDGTIKVSDARPWEKEIDDLLDKGAKTFDKAERKKIYDRVQAVFYEQVPFIYIASPKQIVGVRNTLRNYDPTPLTQLGLGLHNLPELWISK</sequence>
<evidence type="ECO:0000256" key="2">
    <source>
        <dbReference type="ARBA" id="ARBA00005695"/>
    </source>
</evidence>
<dbReference type="GO" id="GO:1904680">
    <property type="term" value="F:peptide transmembrane transporter activity"/>
    <property type="evidence" value="ECO:0007669"/>
    <property type="project" value="TreeGrafter"/>
</dbReference>
<feature type="domain" description="Solute-binding protein family 5" evidence="5">
    <location>
        <begin position="135"/>
        <end position="538"/>
    </location>
</feature>
<accession>A0A8J7TK34</accession>
<dbReference type="CDD" id="cd08500">
    <property type="entry name" value="PBP2_NikA_DppA_OppA_like_4"/>
    <property type="match status" value="1"/>
</dbReference>
<dbReference type="Pfam" id="PF00496">
    <property type="entry name" value="SBP_bac_5"/>
    <property type="match status" value="1"/>
</dbReference>
<dbReference type="InterPro" id="IPR000914">
    <property type="entry name" value="SBP_5_dom"/>
</dbReference>
<dbReference type="InterPro" id="IPR039424">
    <property type="entry name" value="SBP_5"/>
</dbReference>
<dbReference type="AlphaFoldDB" id="A0A8J7TK34"/>
<evidence type="ECO:0000256" key="3">
    <source>
        <dbReference type="ARBA" id="ARBA00022448"/>
    </source>
</evidence>
<comment type="similarity">
    <text evidence="2">Belongs to the bacterial solute-binding protein 5 family.</text>
</comment>
<dbReference type="PROSITE" id="PS01040">
    <property type="entry name" value="SBP_BACTERIAL_5"/>
    <property type="match status" value="1"/>
</dbReference>
<evidence type="ECO:0000259" key="5">
    <source>
        <dbReference type="Pfam" id="PF00496"/>
    </source>
</evidence>
<organism evidence="6 7">
    <name type="scientific">Candidatus Obscuribacter phosphatis</name>
    <dbReference type="NCBI Taxonomy" id="1906157"/>
    <lineage>
        <taxon>Bacteria</taxon>
        <taxon>Bacillati</taxon>
        <taxon>Candidatus Melainabacteria</taxon>
        <taxon>Candidatus Obscuribacterales</taxon>
        <taxon>Candidatus Obscuribacteraceae</taxon>
        <taxon>Candidatus Obscuribacter</taxon>
    </lineage>
</organism>
<dbReference type="PIRSF" id="PIRSF002741">
    <property type="entry name" value="MppA"/>
    <property type="match status" value="1"/>
</dbReference>
<evidence type="ECO:0000313" key="7">
    <source>
        <dbReference type="Proteomes" id="UP000664277"/>
    </source>
</evidence>
<dbReference type="GO" id="GO:0043190">
    <property type="term" value="C:ATP-binding cassette (ABC) transporter complex"/>
    <property type="evidence" value="ECO:0007669"/>
    <property type="project" value="InterPro"/>
</dbReference>
<name>A0A8J7TK34_9BACT</name>
<keyword evidence="4" id="KW-0732">Signal</keyword>
<proteinExistence type="inferred from homology"/>
<reference evidence="6" key="1">
    <citation type="submission" date="2021-02" db="EMBL/GenBank/DDBJ databases">
        <title>Genome-Resolved Metagenomics of a Microbial Community Performing Photosynthetic Biological Nutrient Removal.</title>
        <authorList>
            <person name="Mcdaniel E.A."/>
        </authorList>
    </citation>
    <scope>NUCLEOTIDE SEQUENCE</scope>
    <source>
        <strain evidence="6">UWPOB_OBS1</strain>
    </source>
</reference>
<dbReference type="Gene3D" id="3.10.105.10">
    <property type="entry name" value="Dipeptide-binding Protein, Domain 3"/>
    <property type="match status" value="1"/>
</dbReference>
<dbReference type="Gene3D" id="3.40.190.10">
    <property type="entry name" value="Periplasmic binding protein-like II"/>
    <property type="match status" value="1"/>
</dbReference>
<dbReference type="PROSITE" id="PS51257">
    <property type="entry name" value="PROKAR_LIPOPROTEIN"/>
    <property type="match status" value="1"/>
</dbReference>
<comment type="caution">
    <text evidence="6">The sequence shown here is derived from an EMBL/GenBank/DDBJ whole genome shotgun (WGS) entry which is preliminary data.</text>
</comment>
<dbReference type="GO" id="GO:0042597">
    <property type="term" value="C:periplasmic space"/>
    <property type="evidence" value="ECO:0007669"/>
    <property type="project" value="UniProtKB-ARBA"/>
</dbReference>
<dbReference type="PANTHER" id="PTHR30290:SF9">
    <property type="entry name" value="OLIGOPEPTIDE-BINDING PROTEIN APPA"/>
    <property type="match status" value="1"/>
</dbReference>
<dbReference type="PANTHER" id="PTHR30290">
    <property type="entry name" value="PERIPLASMIC BINDING COMPONENT OF ABC TRANSPORTER"/>
    <property type="match status" value="1"/>
</dbReference>
<evidence type="ECO:0000256" key="1">
    <source>
        <dbReference type="ARBA" id="ARBA00004193"/>
    </source>
</evidence>
<dbReference type="InterPro" id="IPR030678">
    <property type="entry name" value="Peptide/Ni-bd"/>
</dbReference>